<dbReference type="EMBL" id="MCGE01000006">
    <property type="protein sequence ID" value="ORZ20403.1"/>
    <property type="molecule type" value="Genomic_DNA"/>
</dbReference>
<dbReference type="PANTHER" id="PTHR19848">
    <property type="entry name" value="WD40 REPEAT PROTEIN"/>
    <property type="match status" value="1"/>
</dbReference>
<keyword evidence="7" id="KW-1185">Reference proteome</keyword>
<dbReference type="GO" id="GO:0000124">
    <property type="term" value="C:SAGA complex"/>
    <property type="evidence" value="ECO:0007669"/>
    <property type="project" value="EnsemblFungi"/>
</dbReference>
<dbReference type="InterPro" id="IPR057544">
    <property type="entry name" value="Beta-prop_SPT8"/>
</dbReference>
<dbReference type="Gene3D" id="2.130.10.10">
    <property type="entry name" value="YVTN repeat-like/Quinoprotein amine dehydrogenase"/>
    <property type="match status" value="2"/>
</dbReference>
<feature type="repeat" description="WD" evidence="3">
    <location>
        <begin position="243"/>
        <end position="284"/>
    </location>
</feature>
<feature type="compositionally biased region" description="Low complexity" evidence="4">
    <location>
        <begin position="189"/>
        <end position="199"/>
    </location>
</feature>
<dbReference type="GO" id="GO:1900237">
    <property type="term" value="P:positive regulation of induction of conjugation with cellular fusion"/>
    <property type="evidence" value="ECO:0007669"/>
    <property type="project" value="EnsemblFungi"/>
</dbReference>
<accession>A0A1X2IQ23</accession>
<dbReference type="GO" id="GO:0045944">
    <property type="term" value="P:positive regulation of transcription by RNA polymerase II"/>
    <property type="evidence" value="ECO:0007669"/>
    <property type="project" value="EnsemblFungi"/>
</dbReference>
<dbReference type="OrthoDB" id="10260946at2759"/>
<feature type="compositionally biased region" description="Acidic residues" evidence="4">
    <location>
        <begin position="21"/>
        <end position="34"/>
    </location>
</feature>
<feature type="compositionally biased region" description="Basic and acidic residues" evidence="4">
    <location>
        <begin position="321"/>
        <end position="332"/>
    </location>
</feature>
<feature type="repeat" description="WD" evidence="3">
    <location>
        <begin position="85"/>
        <end position="117"/>
    </location>
</feature>
<name>A0A1X2IQ23_9FUNG</name>
<sequence length="532" mass="58826">MSSDEEDLDLNDEAISQVDNNSDEGEPMDQEDLLDQSSSQGGYSAPPAQQQQQQLQQQSTTRNIQYQLNPDTFQCHFYDIVPIVSAVHPNAIYSLAATRCFRWVLTGSDDGFIRKWDFFASMNGKTPLTQAQRHNLGDSVANSGVISSWWENEEQPEPIVKTESGENTNSSQDSTGTATPNLQQPAMLSSSTSSSSYTTEPRLSPVFSMDIHSEALWSVQGMESGAIQLTTIRHEEGKCHHVFRKHTAPVSVLRIVPGETSLISGSWDRNVLEWDLHTGSLIREYIGNVSQLSAAQFQPIFTPFTSSTKANDNKSTVDSNSPKKNDDNDRNDNSITTGDDGPDDTSLIWDQKDTNVFMTTSVDGQVLLWDRRMEKETAKVGIPERTPPWAISACWSTDGSKIYVGRRNGTVDEWDTVGQKLVQSLRMPLNSGPVYNVSAMPNGKHIICASTDNIRLWNTTIDSSYTIRPDTNGSTKPSSVIPFTIIPGHHGGMTSHIVVDPTCRYMITASGNRGWEGNSNNLCLFYDISPIV</sequence>
<evidence type="ECO:0000259" key="5">
    <source>
        <dbReference type="Pfam" id="PF23798"/>
    </source>
</evidence>
<proteinExistence type="predicted"/>
<dbReference type="PROSITE" id="PS50294">
    <property type="entry name" value="WD_REPEATS_REGION"/>
    <property type="match status" value="1"/>
</dbReference>
<reference evidence="6 7" key="1">
    <citation type="submission" date="2016-07" db="EMBL/GenBank/DDBJ databases">
        <title>Pervasive Adenine N6-methylation of Active Genes in Fungi.</title>
        <authorList>
            <consortium name="DOE Joint Genome Institute"/>
            <person name="Mondo S.J."/>
            <person name="Dannebaum R.O."/>
            <person name="Kuo R.C."/>
            <person name="Labutti K."/>
            <person name="Haridas S."/>
            <person name="Kuo A."/>
            <person name="Salamov A."/>
            <person name="Ahrendt S.R."/>
            <person name="Lipzen A."/>
            <person name="Sullivan W."/>
            <person name="Andreopoulos W.B."/>
            <person name="Clum A."/>
            <person name="Lindquist E."/>
            <person name="Daum C."/>
            <person name="Ramamoorthy G.K."/>
            <person name="Gryganskyi A."/>
            <person name="Culley D."/>
            <person name="Magnuson J.K."/>
            <person name="James T.Y."/>
            <person name="O'Malley M.A."/>
            <person name="Stajich J.E."/>
            <person name="Spatafora J.W."/>
            <person name="Visel A."/>
            <person name="Grigoriev I.V."/>
        </authorList>
    </citation>
    <scope>NUCLEOTIDE SEQUENCE [LARGE SCALE GENOMIC DNA]</scope>
    <source>
        <strain evidence="6 7">NRRL 1336</strain>
    </source>
</reference>
<dbReference type="PANTHER" id="PTHR19848:SF8">
    <property type="entry name" value="F-BOX AND WD REPEAT DOMAIN CONTAINING 7"/>
    <property type="match status" value="1"/>
</dbReference>
<dbReference type="STRING" id="90262.A0A1X2IQ23"/>
<evidence type="ECO:0000256" key="2">
    <source>
        <dbReference type="ARBA" id="ARBA00022737"/>
    </source>
</evidence>
<dbReference type="InterPro" id="IPR015943">
    <property type="entry name" value="WD40/YVTN_repeat-like_dom_sf"/>
</dbReference>
<comment type="caution">
    <text evidence="6">The sequence shown here is derived from an EMBL/GenBank/DDBJ whole genome shotgun (WGS) entry which is preliminary data.</text>
</comment>
<dbReference type="SMART" id="SM00320">
    <property type="entry name" value="WD40"/>
    <property type="match status" value="6"/>
</dbReference>
<evidence type="ECO:0000256" key="3">
    <source>
        <dbReference type="PROSITE-ProRule" id="PRU00221"/>
    </source>
</evidence>
<dbReference type="GO" id="GO:0000122">
    <property type="term" value="P:negative regulation of transcription by RNA polymerase II"/>
    <property type="evidence" value="ECO:0007669"/>
    <property type="project" value="EnsemblFungi"/>
</dbReference>
<dbReference type="AlphaFoldDB" id="A0A1X2IQ23"/>
<protein>
    <submittedName>
        <fullName evidence="6">WD40-repeat-containing domain protein</fullName>
    </submittedName>
</protein>
<dbReference type="GO" id="GO:0006325">
    <property type="term" value="P:chromatin organization"/>
    <property type="evidence" value="ECO:0007669"/>
    <property type="project" value="EnsemblFungi"/>
</dbReference>
<keyword evidence="1 3" id="KW-0853">WD repeat</keyword>
<evidence type="ECO:0000313" key="7">
    <source>
        <dbReference type="Proteomes" id="UP000193560"/>
    </source>
</evidence>
<feature type="region of interest" description="Disordered" evidence="4">
    <location>
        <begin position="152"/>
        <end position="199"/>
    </location>
</feature>
<organism evidence="6 7">
    <name type="scientific">Absidia repens</name>
    <dbReference type="NCBI Taxonomy" id="90262"/>
    <lineage>
        <taxon>Eukaryota</taxon>
        <taxon>Fungi</taxon>
        <taxon>Fungi incertae sedis</taxon>
        <taxon>Mucoromycota</taxon>
        <taxon>Mucoromycotina</taxon>
        <taxon>Mucoromycetes</taxon>
        <taxon>Mucorales</taxon>
        <taxon>Cunninghamellaceae</taxon>
        <taxon>Absidia</taxon>
    </lineage>
</organism>
<evidence type="ECO:0000313" key="6">
    <source>
        <dbReference type="EMBL" id="ORZ20403.1"/>
    </source>
</evidence>
<feature type="compositionally biased region" description="Low complexity" evidence="4">
    <location>
        <begin position="49"/>
        <end position="58"/>
    </location>
</feature>
<evidence type="ECO:0000256" key="4">
    <source>
        <dbReference type="SAM" id="MobiDB-lite"/>
    </source>
</evidence>
<feature type="compositionally biased region" description="Polar residues" evidence="4">
    <location>
        <begin position="165"/>
        <end position="188"/>
    </location>
</feature>
<dbReference type="InterPro" id="IPR001680">
    <property type="entry name" value="WD40_rpt"/>
</dbReference>
<feature type="compositionally biased region" description="Polar residues" evidence="4">
    <location>
        <begin position="308"/>
        <end position="317"/>
    </location>
</feature>
<dbReference type="Pfam" id="PF23798">
    <property type="entry name" value="Beta-prop_SPT8"/>
    <property type="match status" value="2"/>
</dbReference>
<dbReference type="GO" id="GO:0017025">
    <property type="term" value="F:TBP-class protein binding"/>
    <property type="evidence" value="ECO:0007669"/>
    <property type="project" value="EnsemblFungi"/>
</dbReference>
<dbReference type="InterPro" id="IPR036322">
    <property type="entry name" value="WD40_repeat_dom_sf"/>
</dbReference>
<evidence type="ECO:0000256" key="1">
    <source>
        <dbReference type="ARBA" id="ARBA00022574"/>
    </source>
</evidence>
<feature type="domain" description="Transcription factor spt8 beta-propeller" evidence="5">
    <location>
        <begin position="78"/>
        <end position="157"/>
    </location>
</feature>
<dbReference type="SUPFAM" id="SSF50978">
    <property type="entry name" value="WD40 repeat-like"/>
    <property type="match status" value="1"/>
</dbReference>
<dbReference type="GO" id="GO:0003712">
    <property type="term" value="F:transcription coregulator activity"/>
    <property type="evidence" value="ECO:0007669"/>
    <property type="project" value="EnsemblFungi"/>
</dbReference>
<feature type="region of interest" description="Disordered" evidence="4">
    <location>
        <begin position="308"/>
        <end position="346"/>
    </location>
</feature>
<feature type="region of interest" description="Disordered" evidence="4">
    <location>
        <begin position="1"/>
        <end position="60"/>
    </location>
</feature>
<dbReference type="PROSITE" id="PS50082">
    <property type="entry name" value="WD_REPEATS_2"/>
    <property type="match status" value="2"/>
</dbReference>
<dbReference type="Proteomes" id="UP000193560">
    <property type="component" value="Unassembled WGS sequence"/>
</dbReference>
<gene>
    <name evidence="6" type="ORF">BCR42DRAFT_475966</name>
</gene>
<feature type="domain" description="Transcription factor spt8 beta-propeller" evidence="5">
    <location>
        <begin position="191"/>
        <end position="528"/>
    </location>
</feature>
<feature type="compositionally biased region" description="Acidic residues" evidence="4">
    <location>
        <begin position="1"/>
        <end position="12"/>
    </location>
</feature>
<keyword evidence="2" id="KW-0677">Repeat</keyword>